<evidence type="ECO:0000313" key="8">
    <source>
        <dbReference type="Proteomes" id="UP000671879"/>
    </source>
</evidence>
<protein>
    <recommendedName>
        <fullName evidence="9">MatE protein</fullName>
    </recommendedName>
</protein>
<dbReference type="GO" id="GO:0005886">
    <property type="term" value="C:plasma membrane"/>
    <property type="evidence" value="ECO:0007669"/>
    <property type="project" value="UniProtKB-SubCell"/>
</dbReference>
<dbReference type="EMBL" id="CP072943">
    <property type="protein sequence ID" value="QTX33621.1"/>
    <property type="molecule type" value="Genomic_DNA"/>
</dbReference>
<keyword evidence="4 6" id="KW-1133">Transmembrane helix</keyword>
<feature type="transmembrane region" description="Helical" evidence="6">
    <location>
        <begin position="42"/>
        <end position="66"/>
    </location>
</feature>
<dbReference type="KEGG" id="aram:KAR29_01030"/>
<organism evidence="7 8">
    <name type="scientific">Aminithiophilus ramosus</name>
    <dbReference type="NCBI Taxonomy" id="3029084"/>
    <lineage>
        <taxon>Bacteria</taxon>
        <taxon>Thermotogati</taxon>
        <taxon>Synergistota</taxon>
        <taxon>Synergistia</taxon>
        <taxon>Synergistales</taxon>
        <taxon>Aminithiophilaceae</taxon>
        <taxon>Aminithiophilus</taxon>
    </lineage>
</organism>
<dbReference type="GO" id="GO:0042910">
    <property type="term" value="F:xenobiotic transmembrane transporter activity"/>
    <property type="evidence" value="ECO:0007669"/>
    <property type="project" value="InterPro"/>
</dbReference>
<dbReference type="PANTHER" id="PTHR43823:SF3">
    <property type="entry name" value="MULTIDRUG EXPORT PROTEIN MEPA"/>
    <property type="match status" value="1"/>
</dbReference>
<dbReference type="GO" id="GO:0015297">
    <property type="term" value="F:antiporter activity"/>
    <property type="evidence" value="ECO:0007669"/>
    <property type="project" value="InterPro"/>
</dbReference>
<feature type="transmembrane region" description="Helical" evidence="6">
    <location>
        <begin position="86"/>
        <end position="106"/>
    </location>
</feature>
<keyword evidence="8" id="KW-1185">Reference proteome</keyword>
<evidence type="ECO:0008006" key="9">
    <source>
        <dbReference type="Google" id="ProtNLM"/>
    </source>
</evidence>
<dbReference type="InterPro" id="IPR002528">
    <property type="entry name" value="MATE_fam"/>
</dbReference>
<dbReference type="Proteomes" id="UP000671879">
    <property type="component" value="Chromosome"/>
</dbReference>
<evidence type="ECO:0000256" key="2">
    <source>
        <dbReference type="ARBA" id="ARBA00022475"/>
    </source>
</evidence>
<dbReference type="PANTHER" id="PTHR43823">
    <property type="entry name" value="SPORULATION PROTEIN YKVU"/>
    <property type="match status" value="1"/>
</dbReference>
<reference evidence="8" key="1">
    <citation type="submission" date="2021-04" db="EMBL/GenBank/DDBJ databases">
        <title>A novel Synergistetes isolate from a pyrite-forming mixed culture.</title>
        <authorList>
            <person name="Bunk B."/>
            <person name="Sproer C."/>
            <person name="Spring S."/>
            <person name="Pester M."/>
        </authorList>
    </citation>
    <scope>NUCLEOTIDE SEQUENCE [LARGE SCALE GENOMIC DNA]</scope>
    <source>
        <strain evidence="8">J.5.4.2-T.3.5.2</strain>
    </source>
</reference>
<evidence type="ECO:0000256" key="4">
    <source>
        <dbReference type="ARBA" id="ARBA00022989"/>
    </source>
</evidence>
<dbReference type="Pfam" id="PF01554">
    <property type="entry name" value="MatE"/>
    <property type="match status" value="1"/>
</dbReference>
<comment type="subcellular location">
    <subcellularLocation>
        <location evidence="1">Cell membrane</location>
        <topology evidence="1">Multi-pass membrane protein</topology>
    </subcellularLocation>
</comment>
<evidence type="ECO:0000256" key="5">
    <source>
        <dbReference type="ARBA" id="ARBA00023136"/>
    </source>
</evidence>
<dbReference type="AlphaFoldDB" id="A0A9Q7ATH0"/>
<dbReference type="InterPro" id="IPR051327">
    <property type="entry name" value="MATE_MepA_subfamily"/>
</dbReference>
<evidence type="ECO:0000313" key="7">
    <source>
        <dbReference type="EMBL" id="QTX33621.1"/>
    </source>
</evidence>
<keyword evidence="2" id="KW-1003">Cell membrane</keyword>
<keyword evidence="5 6" id="KW-0472">Membrane</keyword>
<proteinExistence type="predicted"/>
<evidence type="ECO:0000256" key="6">
    <source>
        <dbReference type="SAM" id="Phobius"/>
    </source>
</evidence>
<gene>
    <name evidence="7" type="ORF">KAR29_01030</name>
</gene>
<feature type="transmembrane region" description="Helical" evidence="6">
    <location>
        <begin position="6"/>
        <end position="30"/>
    </location>
</feature>
<keyword evidence="3 6" id="KW-0812">Transmembrane</keyword>
<name>A0A9Q7ATH0_9BACT</name>
<evidence type="ECO:0000256" key="3">
    <source>
        <dbReference type="ARBA" id="ARBA00022692"/>
    </source>
</evidence>
<sequence>MGEGSVAAALARLGLPALVGMMVSALYGVVDAYFVGGLGTGHVGAIAVFFPIAQVLVGLGLAFGVGAASPIFRLLGGGDSKGAGRFASTALLSGLLAGAVAVFFPFPPDASEPERRPFRGHAFPTPTFFPALRRA</sequence>
<accession>A0A9Q7ATH0</accession>
<evidence type="ECO:0000256" key="1">
    <source>
        <dbReference type="ARBA" id="ARBA00004651"/>
    </source>
</evidence>